<dbReference type="GO" id="GO:0008168">
    <property type="term" value="F:methyltransferase activity"/>
    <property type="evidence" value="ECO:0007669"/>
    <property type="project" value="UniProtKB-KW"/>
</dbReference>
<reference evidence="2 3" key="1">
    <citation type="submission" date="2020-03" db="EMBL/GenBank/DDBJ databases">
        <title>Sequencing the genomes of 1000 actinobacteria strains.</title>
        <authorList>
            <person name="Klenk H.-P."/>
        </authorList>
    </citation>
    <scope>NUCLEOTIDE SEQUENCE [LARGE SCALE GENOMIC DNA]</scope>
    <source>
        <strain evidence="2 3">DSM 45668</strain>
    </source>
</reference>
<keyword evidence="2" id="KW-0808">Transferase</keyword>
<dbReference type="Gene3D" id="3.40.50.150">
    <property type="entry name" value="Vaccinia Virus protein VP39"/>
    <property type="match status" value="1"/>
</dbReference>
<dbReference type="Proteomes" id="UP000754495">
    <property type="component" value="Unassembled WGS sequence"/>
</dbReference>
<dbReference type="GO" id="GO:0032259">
    <property type="term" value="P:methylation"/>
    <property type="evidence" value="ECO:0007669"/>
    <property type="project" value="UniProtKB-KW"/>
</dbReference>
<evidence type="ECO:0000313" key="2">
    <source>
        <dbReference type="EMBL" id="NIH80653.1"/>
    </source>
</evidence>
<keyword evidence="3" id="KW-1185">Reference proteome</keyword>
<dbReference type="Pfam" id="PF13649">
    <property type="entry name" value="Methyltransf_25"/>
    <property type="match status" value="1"/>
</dbReference>
<evidence type="ECO:0000259" key="1">
    <source>
        <dbReference type="Pfam" id="PF13649"/>
    </source>
</evidence>
<dbReference type="InterPro" id="IPR029063">
    <property type="entry name" value="SAM-dependent_MTases_sf"/>
</dbReference>
<comment type="caution">
    <text evidence="2">The sequence shown here is derived from an EMBL/GenBank/DDBJ whole genome shotgun (WGS) entry which is preliminary data.</text>
</comment>
<dbReference type="InterPro" id="IPR041698">
    <property type="entry name" value="Methyltransf_25"/>
</dbReference>
<evidence type="ECO:0000313" key="3">
    <source>
        <dbReference type="Proteomes" id="UP000754495"/>
    </source>
</evidence>
<gene>
    <name evidence="2" type="ORF">FHX46_003183</name>
</gene>
<proteinExistence type="predicted"/>
<sequence length="280" mass="29400">MNRKPVVFRDKEVAPDRWDGAGPGTTRCAPDWLALREPADAAARAAALLGPLRASLSTVGGRLVIRDVGCGTGSMARWLAPRLPVPQHWILHDRDPALLARASITGTGVTVETHHGDLGRLDLGGTSLVTASALLDLLTLSDVDGLAGSCAAAGCPALLTLSVTGRVELTPADPLDAEIAAAFAAHQRRNGLLGPDAVAMAALAFERRGAVVRLAPSPWRLGPRQRALTERWFRGWVAAAREHAPNLDTAAYTRSRLDACAAGELRAVVHHTDLLATGAS</sequence>
<feature type="domain" description="Methyltransferase" evidence="1">
    <location>
        <begin position="67"/>
        <end position="144"/>
    </location>
</feature>
<name>A0ABX0SVU3_9PSEU</name>
<keyword evidence="2" id="KW-0489">Methyltransferase</keyword>
<organism evidence="2 3">
    <name type="scientific">Amycolatopsis viridis</name>
    <dbReference type="NCBI Taxonomy" id="185678"/>
    <lineage>
        <taxon>Bacteria</taxon>
        <taxon>Bacillati</taxon>
        <taxon>Actinomycetota</taxon>
        <taxon>Actinomycetes</taxon>
        <taxon>Pseudonocardiales</taxon>
        <taxon>Pseudonocardiaceae</taxon>
        <taxon>Amycolatopsis</taxon>
    </lineage>
</organism>
<dbReference type="EMBL" id="JAANOU010000001">
    <property type="protein sequence ID" value="NIH80653.1"/>
    <property type="molecule type" value="Genomic_DNA"/>
</dbReference>
<protein>
    <submittedName>
        <fullName evidence="2">SAM-dependent methyltransferase</fullName>
    </submittedName>
</protein>
<dbReference type="SUPFAM" id="SSF53335">
    <property type="entry name" value="S-adenosyl-L-methionine-dependent methyltransferases"/>
    <property type="match status" value="1"/>
</dbReference>
<accession>A0ABX0SVU3</accession>